<accession>A0AAV4H3U2</accession>
<feature type="compositionally biased region" description="Pro residues" evidence="1">
    <location>
        <begin position="277"/>
        <end position="286"/>
    </location>
</feature>
<feature type="compositionally biased region" description="Polar residues" evidence="1">
    <location>
        <begin position="188"/>
        <end position="197"/>
    </location>
</feature>
<feature type="compositionally biased region" description="Low complexity" evidence="1">
    <location>
        <begin position="450"/>
        <end position="459"/>
    </location>
</feature>
<feature type="region of interest" description="Disordered" evidence="1">
    <location>
        <begin position="599"/>
        <end position="658"/>
    </location>
</feature>
<feature type="compositionally biased region" description="Polar residues" evidence="1">
    <location>
        <begin position="358"/>
        <end position="367"/>
    </location>
</feature>
<proteinExistence type="predicted"/>
<dbReference type="EMBL" id="BMAT01008799">
    <property type="protein sequence ID" value="GFR92862.1"/>
    <property type="molecule type" value="Genomic_DNA"/>
</dbReference>
<keyword evidence="3" id="KW-1185">Reference proteome</keyword>
<evidence type="ECO:0000256" key="1">
    <source>
        <dbReference type="SAM" id="MobiDB-lite"/>
    </source>
</evidence>
<feature type="compositionally biased region" description="Low complexity" evidence="1">
    <location>
        <begin position="36"/>
        <end position="84"/>
    </location>
</feature>
<dbReference type="AlphaFoldDB" id="A0AAV4H3U2"/>
<gene>
    <name evidence="2" type="ORF">ElyMa_004364200</name>
</gene>
<dbReference type="Proteomes" id="UP000762676">
    <property type="component" value="Unassembled WGS sequence"/>
</dbReference>
<feature type="region of interest" description="Disordered" evidence="1">
    <location>
        <begin position="112"/>
        <end position="502"/>
    </location>
</feature>
<protein>
    <submittedName>
        <fullName evidence="2">Protein daughter of sevenless</fullName>
    </submittedName>
</protein>
<feature type="region of interest" description="Disordered" evidence="1">
    <location>
        <begin position="17"/>
        <end position="93"/>
    </location>
</feature>
<feature type="compositionally biased region" description="Basic and acidic residues" evidence="1">
    <location>
        <begin position="116"/>
        <end position="130"/>
    </location>
</feature>
<comment type="caution">
    <text evidence="2">The sequence shown here is derived from an EMBL/GenBank/DDBJ whole genome shotgun (WGS) entry which is preliminary data.</text>
</comment>
<sequence length="658" mass="70200">MNTWVQWLCYVCSLKPEDPPTDIPEPKPMTTSSVQGLDFGGAAAASSGGLSNGQLSSSMRPSLHQALSSSPASSSLAGASASSSVPRQHQPFHHPVHSLAAGRLSDSSLSPYIPLEDCHTGEPPARRESVESVPDFRAPSPPMKQKTSKAAAAASVAADDDVFVVGGTGSGEAGNGDHGLYDHPPPSSGSRRINLLSTVPLPARPMGNASDDESSKQSYDVPPSAFYHNQSPRRKSDRPDSQASSDDQGLGGPTECYDYPPRRIDSTASSDNELIGPTPPARPPKPGHLISQYQNLPSRKSEAGKLAHGNSLRGHPTPPVNADPADLMNMVVAPPKPHSIRQGSGYDVPRSSGHRPVRTNQQRSTALSSTVVPPPPIPRRPSDSGSSTPLYLNTPSGDGSLSVTDLTLSENGTGVDATDSALGLVPPAIPPPRHGSSGESQDSRSDRDSPQPMQQSPAAPAIPPARPPGRVQAPAVSPRVHDTTAQEQRDEGGMIFSNQRTRSFKRQYHINHGSPKMSHKSKSQTLPMAVHVPAPRPVVSARALDTSTSDDEDDAMRQRLRIPDQEEETHHSLSLLHSVPPAVNDDKQLKYIDLALPDASQDHHTPTPRSSHAHSHAGVNHTLTDQATEYREIDFVKTQALSNAKREKEKERQGDDHN</sequence>
<reference evidence="2 3" key="1">
    <citation type="journal article" date="2021" name="Elife">
        <title>Chloroplast acquisition without the gene transfer in kleptoplastic sea slugs, Plakobranchus ocellatus.</title>
        <authorList>
            <person name="Maeda T."/>
            <person name="Takahashi S."/>
            <person name="Yoshida T."/>
            <person name="Shimamura S."/>
            <person name="Takaki Y."/>
            <person name="Nagai Y."/>
            <person name="Toyoda A."/>
            <person name="Suzuki Y."/>
            <person name="Arimoto A."/>
            <person name="Ishii H."/>
            <person name="Satoh N."/>
            <person name="Nishiyama T."/>
            <person name="Hasebe M."/>
            <person name="Maruyama T."/>
            <person name="Minagawa J."/>
            <person name="Obokata J."/>
            <person name="Shigenobu S."/>
        </authorList>
    </citation>
    <scope>NUCLEOTIDE SEQUENCE [LARGE SCALE GENOMIC DNA]</scope>
</reference>
<evidence type="ECO:0000313" key="2">
    <source>
        <dbReference type="EMBL" id="GFR92862.1"/>
    </source>
</evidence>
<feature type="compositionally biased region" description="Polar residues" evidence="1">
    <location>
        <begin position="388"/>
        <end position="412"/>
    </location>
</feature>
<name>A0AAV4H3U2_9GAST</name>
<feature type="compositionally biased region" description="Basic and acidic residues" evidence="1">
    <location>
        <begin position="479"/>
        <end position="492"/>
    </location>
</feature>
<feature type="compositionally biased region" description="Basic and acidic residues" evidence="1">
    <location>
        <begin position="644"/>
        <end position="658"/>
    </location>
</feature>
<feature type="compositionally biased region" description="Gly residues" evidence="1">
    <location>
        <begin position="166"/>
        <end position="177"/>
    </location>
</feature>
<evidence type="ECO:0000313" key="3">
    <source>
        <dbReference type="Proteomes" id="UP000762676"/>
    </source>
</evidence>
<organism evidence="2 3">
    <name type="scientific">Elysia marginata</name>
    <dbReference type="NCBI Taxonomy" id="1093978"/>
    <lineage>
        <taxon>Eukaryota</taxon>
        <taxon>Metazoa</taxon>
        <taxon>Spiralia</taxon>
        <taxon>Lophotrochozoa</taxon>
        <taxon>Mollusca</taxon>
        <taxon>Gastropoda</taxon>
        <taxon>Heterobranchia</taxon>
        <taxon>Euthyneura</taxon>
        <taxon>Panpulmonata</taxon>
        <taxon>Sacoglossa</taxon>
        <taxon>Placobranchoidea</taxon>
        <taxon>Plakobranchidae</taxon>
        <taxon>Elysia</taxon>
    </lineage>
</organism>